<feature type="non-terminal residue" evidence="2">
    <location>
        <position position="1"/>
    </location>
</feature>
<keyword evidence="3" id="KW-1185">Reference proteome</keyword>
<evidence type="ECO:0000256" key="1">
    <source>
        <dbReference type="SAM" id="MobiDB-lite"/>
    </source>
</evidence>
<evidence type="ECO:0000313" key="3">
    <source>
        <dbReference type="Proteomes" id="UP001432027"/>
    </source>
</evidence>
<name>A0AAV5SXL3_9BILA</name>
<protein>
    <submittedName>
        <fullName evidence="2">Uncharacterized protein</fullName>
    </submittedName>
</protein>
<accession>A0AAV5SXL3</accession>
<organism evidence="2 3">
    <name type="scientific">Pristionchus entomophagus</name>
    <dbReference type="NCBI Taxonomy" id="358040"/>
    <lineage>
        <taxon>Eukaryota</taxon>
        <taxon>Metazoa</taxon>
        <taxon>Ecdysozoa</taxon>
        <taxon>Nematoda</taxon>
        <taxon>Chromadorea</taxon>
        <taxon>Rhabditida</taxon>
        <taxon>Rhabditina</taxon>
        <taxon>Diplogasteromorpha</taxon>
        <taxon>Diplogasteroidea</taxon>
        <taxon>Neodiplogasteridae</taxon>
        <taxon>Pristionchus</taxon>
    </lineage>
</organism>
<comment type="caution">
    <text evidence="2">The sequence shown here is derived from an EMBL/GenBank/DDBJ whole genome shotgun (WGS) entry which is preliminary data.</text>
</comment>
<evidence type="ECO:0000313" key="2">
    <source>
        <dbReference type="EMBL" id="GMS88062.1"/>
    </source>
</evidence>
<feature type="region of interest" description="Disordered" evidence="1">
    <location>
        <begin position="14"/>
        <end position="101"/>
    </location>
</feature>
<proteinExistence type="predicted"/>
<gene>
    <name evidence="2" type="ORF">PENTCL1PPCAC_10237</name>
</gene>
<dbReference type="Proteomes" id="UP001432027">
    <property type="component" value="Unassembled WGS sequence"/>
</dbReference>
<dbReference type="EMBL" id="BTSX01000003">
    <property type="protein sequence ID" value="GMS88062.1"/>
    <property type="molecule type" value="Genomic_DNA"/>
</dbReference>
<feature type="compositionally biased region" description="Basic and acidic residues" evidence="1">
    <location>
        <begin position="29"/>
        <end position="46"/>
    </location>
</feature>
<reference evidence="2" key="1">
    <citation type="submission" date="2023-10" db="EMBL/GenBank/DDBJ databases">
        <title>Genome assembly of Pristionchus species.</title>
        <authorList>
            <person name="Yoshida K."/>
            <person name="Sommer R.J."/>
        </authorList>
    </citation>
    <scope>NUCLEOTIDE SEQUENCE</scope>
    <source>
        <strain evidence="2">RS0144</strain>
    </source>
</reference>
<sequence length="101" mass="11474">FQSMRAFFKQYVPTSDAVGHQTPPLPIDELEKYTRPEQKKPTKSKEAGANSSLKKESIILAATTNVESGSKDESMTRRSKRERGPPKRLNVNFKNEKYNDS</sequence>
<dbReference type="AlphaFoldDB" id="A0AAV5SXL3"/>